<dbReference type="GO" id="GO:0016740">
    <property type="term" value="F:transferase activity"/>
    <property type="evidence" value="ECO:0007669"/>
    <property type="project" value="UniProtKB-KW"/>
</dbReference>
<dbReference type="InterPro" id="IPR002654">
    <property type="entry name" value="Glyco_trans_25"/>
</dbReference>
<dbReference type="EMBL" id="FSSB01000009">
    <property type="protein sequence ID" value="SIO93731.1"/>
    <property type="molecule type" value="Genomic_DNA"/>
</dbReference>
<reference evidence="2 3" key="1">
    <citation type="submission" date="2016-12" db="EMBL/GenBank/DDBJ databases">
        <authorList>
            <person name="Song W.-J."/>
            <person name="Kurnit D.M."/>
        </authorList>
    </citation>
    <scope>NUCLEOTIDE SEQUENCE [LARGE SCALE GENOMIC DNA]</scope>
    <source>
        <strain evidence="2 3">CECT 9026</strain>
    </source>
</reference>
<organism evidence="2 3">
    <name type="scientific">Vibrio spartinae</name>
    <dbReference type="NCBI Taxonomy" id="1918945"/>
    <lineage>
        <taxon>Bacteria</taxon>
        <taxon>Pseudomonadati</taxon>
        <taxon>Pseudomonadota</taxon>
        <taxon>Gammaproteobacteria</taxon>
        <taxon>Vibrionales</taxon>
        <taxon>Vibrionaceae</taxon>
        <taxon>Vibrio</taxon>
    </lineage>
</organism>
<feature type="domain" description="Glycosyl transferase family 25" evidence="1">
    <location>
        <begin position="17"/>
        <end position="193"/>
    </location>
</feature>
<sequence>MASVDEWLLTADDRVMKIYVINLARAQERRVRAEQCLSQLNVDFEFFDAVDGGEGLPPALASKPNDAYRIRYRGRVLTPGEKGVYASHFLLWQKCIALDEPIAIFEDDFLPTQFFNQVIERLPSLHKKYDYLRIESQDSHVQGTMIESTHDGFQVVMWNDNQGGARGYSLTPSAAKQFVEHSDEWLCAVDNFIGESYRHNVPAMGVVPYAVFNPSDMESHVQNVVTRPKINVINKIFRELNRVYRGTYLWLWNIRYLRSYR</sequence>
<evidence type="ECO:0000259" key="1">
    <source>
        <dbReference type="Pfam" id="PF01755"/>
    </source>
</evidence>
<protein>
    <submittedName>
        <fullName evidence="2">Lipooligosaccharide biosynthesis protein lex-1</fullName>
        <ecNumber evidence="2">2.-.-.-</ecNumber>
    </submittedName>
</protein>
<dbReference type="CDD" id="cd06532">
    <property type="entry name" value="Glyco_transf_25"/>
    <property type="match status" value="1"/>
</dbReference>
<evidence type="ECO:0000313" key="2">
    <source>
        <dbReference type="EMBL" id="SIO93731.1"/>
    </source>
</evidence>
<name>A0A1N6M2S7_9VIBR</name>
<dbReference type="Pfam" id="PF01755">
    <property type="entry name" value="Glyco_transf_25"/>
    <property type="match status" value="1"/>
</dbReference>
<accession>A0A1N6M2S7</accession>
<dbReference type="AlphaFoldDB" id="A0A1N6M2S7"/>
<proteinExistence type="predicted"/>
<dbReference type="Proteomes" id="UP000184774">
    <property type="component" value="Unassembled WGS sequence"/>
</dbReference>
<evidence type="ECO:0000313" key="3">
    <source>
        <dbReference type="Proteomes" id="UP000184774"/>
    </source>
</evidence>
<gene>
    <name evidence="2" type="primary">lex1</name>
    <name evidence="2" type="ORF">VSP9026_01401</name>
</gene>
<dbReference type="EC" id="2.-.-.-" evidence="2"/>
<keyword evidence="2" id="KW-0808">Transferase</keyword>